<dbReference type="PANTHER" id="PTHR45735">
    <property type="entry name" value="CLEAVAGE STIMULATION FACTOR SUBUNIT 2"/>
    <property type="match status" value="1"/>
</dbReference>
<dbReference type="InterPro" id="IPR025742">
    <property type="entry name" value="CSTF2_hinge"/>
</dbReference>
<evidence type="ECO:0000256" key="1">
    <source>
        <dbReference type="ARBA" id="ARBA00004123"/>
    </source>
</evidence>
<dbReference type="PANTHER" id="PTHR45735:SF2">
    <property type="entry name" value="CLEAVAGE STIMULATION FACTOR SUBUNIT 2"/>
    <property type="match status" value="1"/>
</dbReference>
<keyword evidence="3" id="KW-0694">RNA-binding</keyword>
<dbReference type="InterPro" id="IPR038192">
    <property type="entry name" value="CSTF_C_sf"/>
</dbReference>
<dbReference type="FunFam" id="1.25.40.630:FF:000006">
    <property type="entry name" value="Cleavage and termination factor 1"/>
    <property type="match status" value="1"/>
</dbReference>
<dbReference type="InterPro" id="IPR000504">
    <property type="entry name" value="RRM_dom"/>
</dbReference>
<comment type="subcellular location">
    <subcellularLocation>
        <location evidence="1">Nucleus</location>
    </subcellularLocation>
</comment>
<organism evidence="5 6">
    <name type="scientific">Yarrowia lipolytica</name>
    <name type="common">Candida lipolytica</name>
    <dbReference type="NCBI Taxonomy" id="4952"/>
    <lineage>
        <taxon>Eukaryota</taxon>
        <taxon>Fungi</taxon>
        <taxon>Dikarya</taxon>
        <taxon>Ascomycota</taxon>
        <taxon>Saccharomycotina</taxon>
        <taxon>Dipodascomycetes</taxon>
        <taxon>Dipodascales</taxon>
        <taxon>Dipodascales incertae sedis</taxon>
        <taxon>Yarrowia</taxon>
    </lineage>
</organism>
<dbReference type="SUPFAM" id="SSF54928">
    <property type="entry name" value="RNA-binding domain, RBD"/>
    <property type="match status" value="1"/>
</dbReference>
<dbReference type="InterPro" id="IPR012677">
    <property type="entry name" value="Nucleotide-bd_a/b_plait_sf"/>
</dbReference>
<gene>
    <name evidence="5" type="ORF">B0I71DRAFT_129937</name>
</gene>
<accession>A0A371C9G9</accession>
<dbReference type="Proteomes" id="UP000256601">
    <property type="component" value="Unassembled WGS sequence"/>
</dbReference>
<evidence type="ECO:0000256" key="3">
    <source>
        <dbReference type="PROSITE-ProRule" id="PRU00176"/>
    </source>
</evidence>
<reference evidence="5 6" key="1">
    <citation type="submission" date="2018-07" db="EMBL/GenBank/DDBJ databases">
        <title>Draft Genome Assemblies for Five Robust Yarrowia lipolytica Strains Exhibiting High Lipid Production and Pentose Sugar Utilization and Sugar Alcohol Secretion from Undetoxified Lignocellulosic Biomass Hydrolysates.</title>
        <authorList>
            <consortium name="DOE Joint Genome Institute"/>
            <person name="Walker C."/>
            <person name="Ryu S."/>
            <person name="Na H."/>
            <person name="Zane M."/>
            <person name="LaButti K."/>
            <person name="Lipzen A."/>
            <person name="Haridas S."/>
            <person name="Barry K."/>
            <person name="Grigoriev I.V."/>
            <person name="Quarterman J."/>
            <person name="Slininger P."/>
            <person name="Dien B."/>
            <person name="Trinh C.T."/>
        </authorList>
    </citation>
    <scope>NUCLEOTIDE SEQUENCE [LARGE SCALE GENOMIC DNA]</scope>
    <source>
        <strain evidence="5 6">YB392</strain>
    </source>
</reference>
<dbReference type="Gene3D" id="3.30.70.330">
    <property type="match status" value="1"/>
</dbReference>
<proteinExistence type="predicted"/>
<dbReference type="PROSITE" id="PS50102">
    <property type="entry name" value="RRM"/>
    <property type="match status" value="1"/>
</dbReference>
<dbReference type="GO" id="GO:0005848">
    <property type="term" value="C:mRNA cleavage stimulating factor complex"/>
    <property type="evidence" value="ECO:0007669"/>
    <property type="project" value="EnsemblFungi"/>
</dbReference>
<evidence type="ECO:0000259" key="4">
    <source>
        <dbReference type="PROSITE" id="PS50102"/>
    </source>
</evidence>
<dbReference type="OMA" id="VSFRMVY"/>
<dbReference type="SMART" id="SM00360">
    <property type="entry name" value="RRM"/>
    <property type="match status" value="1"/>
</dbReference>
<dbReference type="EMBL" id="KZ857331">
    <property type="protein sequence ID" value="RDW26946.1"/>
    <property type="molecule type" value="Genomic_DNA"/>
</dbReference>
<feature type="domain" description="RRM" evidence="4">
    <location>
        <begin position="4"/>
        <end position="82"/>
    </location>
</feature>
<dbReference type="AlphaFoldDB" id="A0A371C9G9"/>
<dbReference type="GO" id="GO:0003729">
    <property type="term" value="F:mRNA binding"/>
    <property type="evidence" value="ECO:0007669"/>
    <property type="project" value="EnsemblFungi"/>
</dbReference>
<dbReference type="GO" id="GO:0031124">
    <property type="term" value="P:mRNA 3'-end processing"/>
    <property type="evidence" value="ECO:0007669"/>
    <property type="project" value="EnsemblFungi"/>
</dbReference>
<dbReference type="VEuPathDB" id="FungiDB:YALI1_E11323g"/>
<sequence length="253" mass="27500">MTDRVVYVGSIPYDQTEEQMLDIFKSVGPVISLKLMFDKETGRSKGYGFAEYPDADTARSAIRNLNGFQVGSRQLRVDHSHEGQVREFFASQNRFPNPNVSKNGRPGLPAGVPLRQGLEPAQQVSETMNGYTKSQMVAVVTDLMSMSKNSPQLLADLFAQAPQLAYAAVQCLLNLGLVDEQRVLSVVRGNPALNAGGNPPSAPAQSTPDPVAGNAALIQQVMALSEADINALAPEHQRSIRELRDRIQRGEVI</sequence>
<evidence type="ECO:0000313" key="6">
    <source>
        <dbReference type="Proteomes" id="UP000256601"/>
    </source>
</evidence>
<dbReference type="Pfam" id="PF14304">
    <property type="entry name" value="CSTF_C"/>
    <property type="match status" value="1"/>
</dbReference>
<dbReference type="Pfam" id="PF14327">
    <property type="entry name" value="CSTF2_hinge"/>
    <property type="match status" value="1"/>
</dbReference>
<name>A0A371C9G9_YARLL</name>
<dbReference type="CDD" id="cd12398">
    <property type="entry name" value="RRM_CSTF2_RNA15_like"/>
    <property type="match status" value="1"/>
</dbReference>
<dbReference type="InterPro" id="IPR026896">
    <property type="entry name" value="CSTF_C"/>
</dbReference>
<dbReference type="Gene3D" id="1.25.40.630">
    <property type="match status" value="1"/>
</dbReference>
<dbReference type="InterPro" id="IPR035979">
    <property type="entry name" value="RBD_domain_sf"/>
</dbReference>
<evidence type="ECO:0000313" key="5">
    <source>
        <dbReference type="EMBL" id="RDW26946.1"/>
    </source>
</evidence>
<dbReference type="VEuPathDB" id="FungiDB:YALI0_E09174g"/>
<keyword evidence="2" id="KW-0539">Nucleus</keyword>
<dbReference type="Pfam" id="PF00076">
    <property type="entry name" value="RRM_1"/>
    <property type="match status" value="1"/>
</dbReference>
<protein>
    <recommendedName>
        <fullName evidence="4">RRM domain-containing protein</fullName>
    </recommendedName>
</protein>
<dbReference type="Gene3D" id="1.10.20.70">
    <property type="entry name" value="Transcription termination and cleavage factor, C-terminal domain"/>
    <property type="match status" value="1"/>
</dbReference>
<dbReference type="GO" id="GO:0005847">
    <property type="term" value="C:mRNA cleavage and polyadenylation specificity factor complex"/>
    <property type="evidence" value="ECO:0007669"/>
    <property type="project" value="TreeGrafter"/>
</dbReference>
<evidence type="ECO:0000256" key="2">
    <source>
        <dbReference type="ARBA" id="ARBA00023242"/>
    </source>
</evidence>